<gene>
    <name evidence="2" type="ORF">GGR36_002820</name>
</gene>
<name>A0A840BLX2_9RHOO</name>
<evidence type="ECO:0000313" key="2">
    <source>
        <dbReference type="EMBL" id="MBB4013474.1"/>
    </source>
</evidence>
<dbReference type="Pfam" id="PF08867">
    <property type="entry name" value="FRG"/>
    <property type="match status" value="1"/>
</dbReference>
<keyword evidence="3" id="KW-1185">Reference proteome</keyword>
<evidence type="ECO:0000313" key="3">
    <source>
        <dbReference type="Proteomes" id="UP000561045"/>
    </source>
</evidence>
<sequence>MRDIPAESKTIESVAQAIDALTRGKLLDALAPEASARRGDARFGLWFRGHERASYRLVPTLLRPTPGAAPIDEVSLTRHFRALNPDAVPPGTPDFAALVTMQHYLAPTRLLDWSENLLVALFFAVRDPALDGGNEDAALWILNARRLNYYSSASQRSAELLYADDADVVARAALCRVRNREAWRDSVARSLQAPDVPGETYRHGRLLGAIGETPVPVAQIASTPAAVDLRAIPMNGPRGVKPGNLFDDGNWASAERLAVRLSMPVAVFPPRSNPRIRNQSGTFTLHGGRFVADAAAWAGKALSPTAIGAPIDLLDIDAALRRTRILKWLRIPAAKRAAIRGELALIGITEAALFPELDYQSRDVASRWRPPHDTVTDA</sequence>
<dbReference type="EMBL" id="JACIET010000002">
    <property type="protein sequence ID" value="MBB4013474.1"/>
    <property type="molecule type" value="Genomic_DNA"/>
</dbReference>
<proteinExistence type="predicted"/>
<protein>
    <recommendedName>
        <fullName evidence="1">FRG domain-containing protein</fullName>
    </recommendedName>
</protein>
<dbReference type="AlphaFoldDB" id="A0A840BLX2"/>
<feature type="domain" description="FRG" evidence="1">
    <location>
        <begin position="41"/>
        <end position="140"/>
    </location>
</feature>
<dbReference type="RefSeq" id="WP_183635342.1">
    <property type="nucleotide sequence ID" value="NZ_BAABLE010000005.1"/>
</dbReference>
<accession>A0A840BLX2</accession>
<organism evidence="2 3">
    <name type="scientific">Niveibacterium umoris</name>
    <dbReference type="NCBI Taxonomy" id="1193620"/>
    <lineage>
        <taxon>Bacteria</taxon>
        <taxon>Pseudomonadati</taxon>
        <taxon>Pseudomonadota</taxon>
        <taxon>Betaproteobacteria</taxon>
        <taxon>Rhodocyclales</taxon>
        <taxon>Rhodocyclaceae</taxon>
        <taxon>Niveibacterium</taxon>
    </lineage>
</organism>
<comment type="caution">
    <text evidence="2">The sequence shown here is derived from an EMBL/GenBank/DDBJ whole genome shotgun (WGS) entry which is preliminary data.</text>
</comment>
<dbReference type="SMART" id="SM00901">
    <property type="entry name" value="FRG"/>
    <property type="match status" value="1"/>
</dbReference>
<dbReference type="InterPro" id="IPR014966">
    <property type="entry name" value="FRG-dom"/>
</dbReference>
<evidence type="ECO:0000259" key="1">
    <source>
        <dbReference type="SMART" id="SM00901"/>
    </source>
</evidence>
<reference evidence="2 3" key="1">
    <citation type="submission" date="2020-08" db="EMBL/GenBank/DDBJ databases">
        <title>Genomic Encyclopedia of Type Strains, Phase IV (KMG-IV): sequencing the most valuable type-strain genomes for metagenomic binning, comparative biology and taxonomic classification.</title>
        <authorList>
            <person name="Goeker M."/>
        </authorList>
    </citation>
    <scope>NUCLEOTIDE SEQUENCE [LARGE SCALE GENOMIC DNA]</scope>
    <source>
        <strain evidence="2 3">DSM 106739</strain>
    </source>
</reference>
<dbReference type="Proteomes" id="UP000561045">
    <property type="component" value="Unassembled WGS sequence"/>
</dbReference>